<feature type="compositionally biased region" description="Basic and acidic residues" evidence="1">
    <location>
        <begin position="1"/>
        <end position="12"/>
    </location>
</feature>
<feature type="region of interest" description="Disordered" evidence="1">
    <location>
        <begin position="48"/>
        <end position="85"/>
    </location>
</feature>
<keyword evidence="2" id="KW-0812">Transmembrane</keyword>
<protein>
    <submittedName>
        <fullName evidence="3">Uncharacterized protein</fullName>
    </submittedName>
</protein>
<organism evidence="3 4">
    <name type="scientific">Streptomyces hyderabadensis</name>
    <dbReference type="NCBI Taxonomy" id="598549"/>
    <lineage>
        <taxon>Bacteria</taxon>
        <taxon>Bacillati</taxon>
        <taxon>Actinomycetota</taxon>
        <taxon>Actinomycetes</taxon>
        <taxon>Kitasatosporales</taxon>
        <taxon>Streptomycetaceae</taxon>
        <taxon>Streptomyces</taxon>
    </lineage>
</organism>
<feature type="region of interest" description="Disordered" evidence="1">
    <location>
        <begin position="1"/>
        <end position="22"/>
    </location>
</feature>
<dbReference type="Proteomes" id="UP001500610">
    <property type="component" value="Unassembled WGS sequence"/>
</dbReference>
<accession>A0ABP9HQT8</accession>
<comment type="caution">
    <text evidence="3">The sequence shown here is derived from an EMBL/GenBank/DDBJ whole genome shotgun (WGS) entry which is preliminary data.</text>
</comment>
<evidence type="ECO:0000313" key="4">
    <source>
        <dbReference type="Proteomes" id="UP001500610"/>
    </source>
</evidence>
<keyword evidence="2" id="KW-0472">Membrane</keyword>
<proteinExistence type="predicted"/>
<evidence type="ECO:0000313" key="3">
    <source>
        <dbReference type="EMBL" id="GAA4976509.1"/>
    </source>
</evidence>
<feature type="compositionally biased region" description="Basic residues" evidence="1">
    <location>
        <begin position="13"/>
        <end position="22"/>
    </location>
</feature>
<name>A0ABP9HQT8_9ACTN</name>
<keyword evidence="4" id="KW-1185">Reference proteome</keyword>
<sequence length="103" mass="10994">MRREYRIRPDPRTRRHGRARAPRGRILAMLGLAQLLVVLDTTIVYDEGGAENGTTRARGSRSAPPAPGFGHRFDRHDRPALPGAAAVSPAFTAAGALRSGPAG</sequence>
<evidence type="ECO:0000256" key="1">
    <source>
        <dbReference type="SAM" id="MobiDB-lite"/>
    </source>
</evidence>
<gene>
    <name evidence="3" type="ORF">GCM10023257_11960</name>
</gene>
<reference evidence="4" key="1">
    <citation type="journal article" date="2019" name="Int. J. Syst. Evol. Microbiol.">
        <title>The Global Catalogue of Microorganisms (GCM) 10K type strain sequencing project: providing services to taxonomists for standard genome sequencing and annotation.</title>
        <authorList>
            <consortium name="The Broad Institute Genomics Platform"/>
            <consortium name="The Broad Institute Genome Sequencing Center for Infectious Disease"/>
            <person name="Wu L."/>
            <person name="Ma J."/>
        </authorList>
    </citation>
    <scope>NUCLEOTIDE SEQUENCE [LARGE SCALE GENOMIC DNA]</scope>
    <source>
        <strain evidence="4">JCM 17657</strain>
    </source>
</reference>
<keyword evidence="2" id="KW-1133">Transmembrane helix</keyword>
<feature type="transmembrane region" description="Helical" evidence="2">
    <location>
        <begin position="24"/>
        <end position="45"/>
    </location>
</feature>
<dbReference type="EMBL" id="BAABIV010000003">
    <property type="protein sequence ID" value="GAA4976509.1"/>
    <property type="molecule type" value="Genomic_DNA"/>
</dbReference>
<evidence type="ECO:0000256" key="2">
    <source>
        <dbReference type="SAM" id="Phobius"/>
    </source>
</evidence>